<comment type="caution">
    <text evidence="19">The sequence shown here is derived from an EMBL/GenBank/DDBJ whole genome shotgun (WGS) entry which is preliminary data.</text>
</comment>
<evidence type="ECO:0000256" key="16">
    <source>
        <dbReference type="SAM" id="Phobius"/>
    </source>
</evidence>
<dbReference type="Pfam" id="PF05730">
    <property type="entry name" value="CFEM"/>
    <property type="match status" value="1"/>
</dbReference>
<keyword evidence="10 16" id="KW-0472">Membrane</keyword>
<feature type="disulfide bond" evidence="14">
    <location>
        <begin position="52"/>
        <end position="59"/>
    </location>
</feature>
<feature type="disulfide bond" evidence="14">
    <location>
        <begin position="61"/>
        <end position="94"/>
    </location>
</feature>
<dbReference type="GO" id="GO:0098552">
    <property type="term" value="C:side of membrane"/>
    <property type="evidence" value="ECO:0007669"/>
    <property type="project" value="UniProtKB-KW"/>
</dbReference>
<name>A0A167RCZ1_9HYPO</name>
<evidence type="ECO:0000256" key="10">
    <source>
        <dbReference type="ARBA" id="ARBA00023136"/>
    </source>
</evidence>
<feature type="disulfide bond" evidence="14">
    <location>
        <begin position="42"/>
        <end position="73"/>
    </location>
</feature>
<reference evidence="19 20" key="1">
    <citation type="journal article" date="2016" name="Genome Biol. Evol.">
        <title>Divergent and convergent evolution of fungal pathogenicity.</title>
        <authorList>
            <person name="Shang Y."/>
            <person name="Xiao G."/>
            <person name="Zheng P."/>
            <person name="Cen K."/>
            <person name="Zhan S."/>
            <person name="Wang C."/>
        </authorList>
    </citation>
    <scope>NUCLEOTIDE SEQUENCE [LARGE SCALE GENOMIC DNA]</scope>
    <source>
        <strain evidence="19 20">RCEF 264</strain>
    </source>
</reference>
<dbReference type="STRING" id="1081102.A0A167RCZ1"/>
<dbReference type="PANTHER" id="PTHR33048">
    <property type="entry name" value="PTH11-LIKE INTEGRAL MEMBRANE PROTEIN (AFU_ORTHOLOGUE AFUA_5G11245)"/>
    <property type="match status" value="1"/>
</dbReference>
<organism evidence="19 20">
    <name type="scientific">Niveomyces insectorum RCEF 264</name>
    <dbReference type="NCBI Taxonomy" id="1081102"/>
    <lineage>
        <taxon>Eukaryota</taxon>
        <taxon>Fungi</taxon>
        <taxon>Dikarya</taxon>
        <taxon>Ascomycota</taxon>
        <taxon>Pezizomycotina</taxon>
        <taxon>Sordariomycetes</taxon>
        <taxon>Hypocreomycetidae</taxon>
        <taxon>Hypocreales</taxon>
        <taxon>Cordycipitaceae</taxon>
        <taxon>Niveomyces</taxon>
    </lineage>
</organism>
<sequence>MRAPGRVLLFGLSALLLPQATAAADNTAVSVLAQLPSCAARCLVSAIGQSPCSPTNMTCMCTNEAFLDDSTVCIQSNCTVIEALSSKNVTSTACGAPIRSRNGVFRATSNSLGILTGCFLITRLAYRLVIARTGLAADDWAALAGTVVGVPSTVLNIYGLADHGLGRDIWTLPLDNVYKFLKFFYIIEIHYFVDITLLKLTLLLFYLRIFPSRGVRRLIWGTIAATCIFGVAFLFMGIFQCRPISYYWTRWDGEHEGHCLNINALGWANAAISIALDFWMLAIPLWQLRKLRLHWKKKVSVFMMFCVGTFVTVVSILRLHSLLSFANTINPTWDEYGVTSWSTIEVNVGIICASLPTVRLVLVHFFPRAFGSSTQRYYYNSNNNNNNNYHNGNSRTGNGSRGVNGSQSGNRRASRNIPLVSITSNAHKLTNTTITTIQADNEDDDDYGSTNDTKTGGGGVVVRPRPSGKETHSSSSANGSASSLAEMGVHGPQGAEAAGPRNGAGGGNTGILYSRTYGVEYGSDYHDEARLVHERSGQVIETPAKIHFKSTSRGSESSAS</sequence>
<dbReference type="OrthoDB" id="2496787at2759"/>
<dbReference type="Pfam" id="PF20684">
    <property type="entry name" value="Fung_rhodopsin"/>
    <property type="match status" value="1"/>
</dbReference>
<feature type="domain" description="CFEM" evidence="18">
    <location>
        <begin position="10"/>
        <end position="117"/>
    </location>
</feature>
<feature type="region of interest" description="Disordered" evidence="15">
    <location>
        <begin position="381"/>
        <end position="421"/>
    </location>
</feature>
<evidence type="ECO:0000259" key="18">
    <source>
        <dbReference type="PROSITE" id="PS52012"/>
    </source>
</evidence>
<keyword evidence="5" id="KW-0964">Secreted</keyword>
<keyword evidence="20" id="KW-1185">Reference proteome</keyword>
<evidence type="ECO:0000313" key="20">
    <source>
        <dbReference type="Proteomes" id="UP000076874"/>
    </source>
</evidence>
<comment type="subcellular location">
    <subcellularLocation>
        <location evidence="2">Membrane</location>
        <topology evidence="2">Lipid-anchor</topology>
        <topology evidence="2">GPI-anchor</topology>
    </subcellularLocation>
    <subcellularLocation>
        <location evidence="1">Membrane</location>
        <topology evidence="1">Multi-pass membrane protein</topology>
    </subcellularLocation>
    <subcellularLocation>
        <location evidence="3">Secreted</location>
    </subcellularLocation>
</comment>
<dbReference type="SMART" id="SM00747">
    <property type="entry name" value="CFEM"/>
    <property type="match status" value="1"/>
</dbReference>
<dbReference type="InterPro" id="IPR008427">
    <property type="entry name" value="Extracellular_membr_CFEM_dom"/>
</dbReference>
<dbReference type="InterPro" id="IPR049326">
    <property type="entry name" value="Rhodopsin_dom_fungi"/>
</dbReference>
<feature type="transmembrane region" description="Helical" evidence="16">
    <location>
        <begin position="300"/>
        <end position="326"/>
    </location>
</feature>
<feature type="disulfide bond" evidence="14">
    <location>
        <begin position="38"/>
        <end position="78"/>
    </location>
</feature>
<evidence type="ECO:0000256" key="7">
    <source>
        <dbReference type="ARBA" id="ARBA00022692"/>
    </source>
</evidence>
<keyword evidence="6" id="KW-0325">Glycoprotein</keyword>
<evidence type="ECO:0000256" key="9">
    <source>
        <dbReference type="ARBA" id="ARBA00022989"/>
    </source>
</evidence>
<evidence type="ECO:0000256" key="14">
    <source>
        <dbReference type="PROSITE-ProRule" id="PRU01356"/>
    </source>
</evidence>
<accession>A0A167RCZ1</accession>
<feature type="transmembrane region" description="Helical" evidence="16">
    <location>
        <begin position="346"/>
        <end position="366"/>
    </location>
</feature>
<keyword evidence="11 14" id="KW-1015">Disulfide bond</keyword>
<dbReference type="EMBL" id="AZHD01000012">
    <property type="protein sequence ID" value="OAA58475.1"/>
    <property type="molecule type" value="Genomic_DNA"/>
</dbReference>
<dbReference type="PANTHER" id="PTHR33048:SF143">
    <property type="entry name" value="EXTRACELLULAR MEMBRANE PROTEIN CFEM DOMAIN-CONTAINING PROTEIN-RELATED"/>
    <property type="match status" value="1"/>
</dbReference>
<keyword evidence="12" id="KW-0449">Lipoprotein</keyword>
<feature type="signal peptide" evidence="17">
    <location>
        <begin position="1"/>
        <end position="23"/>
    </location>
</feature>
<keyword evidence="6" id="KW-0336">GPI-anchor</keyword>
<feature type="transmembrane region" description="Helical" evidence="16">
    <location>
        <begin position="267"/>
        <end position="288"/>
    </location>
</feature>
<feature type="transmembrane region" description="Helical" evidence="16">
    <location>
        <begin position="218"/>
        <end position="239"/>
    </location>
</feature>
<evidence type="ECO:0000256" key="3">
    <source>
        <dbReference type="ARBA" id="ARBA00004613"/>
    </source>
</evidence>
<evidence type="ECO:0000256" key="8">
    <source>
        <dbReference type="ARBA" id="ARBA00022729"/>
    </source>
</evidence>
<keyword evidence="7 16" id="KW-0812">Transmembrane</keyword>
<evidence type="ECO:0000256" key="12">
    <source>
        <dbReference type="ARBA" id="ARBA00023288"/>
    </source>
</evidence>
<protein>
    <submittedName>
        <fullName evidence="19">Extracellular membrane protein, CFEM domain protein</fullName>
    </submittedName>
</protein>
<proteinExistence type="inferred from homology"/>
<evidence type="ECO:0000256" key="5">
    <source>
        <dbReference type="ARBA" id="ARBA00022525"/>
    </source>
</evidence>
<evidence type="ECO:0000256" key="17">
    <source>
        <dbReference type="SAM" id="SignalP"/>
    </source>
</evidence>
<comment type="similarity">
    <text evidence="4">Belongs to the RBT5 family.</text>
</comment>
<evidence type="ECO:0000256" key="6">
    <source>
        <dbReference type="ARBA" id="ARBA00022622"/>
    </source>
</evidence>
<evidence type="ECO:0000256" key="13">
    <source>
        <dbReference type="ARBA" id="ARBA00038359"/>
    </source>
</evidence>
<dbReference type="InterPro" id="IPR052337">
    <property type="entry name" value="SAT4-like"/>
</dbReference>
<evidence type="ECO:0000313" key="19">
    <source>
        <dbReference type="EMBL" id="OAA58475.1"/>
    </source>
</evidence>
<dbReference type="PROSITE" id="PS52012">
    <property type="entry name" value="CFEM"/>
    <property type="match status" value="1"/>
</dbReference>
<dbReference type="Proteomes" id="UP000076874">
    <property type="component" value="Unassembled WGS sequence"/>
</dbReference>
<keyword evidence="9 16" id="KW-1133">Transmembrane helix</keyword>
<dbReference type="GO" id="GO:0005576">
    <property type="term" value="C:extracellular region"/>
    <property type="evidence" value="ECO:0007669"/>
    <property type="project" value="UniProtKB-SubCell"/>
</dbReference>
<evidence type="ECO:0000256" key="11">
    <source>
        <dbReference type="ARBA" id="ARBA00023157"/>
    </source>
</evidence>
<gene>
    <name evidence="19" type="ORF">SPI_06548</name>
</gene>
<dbReference type="AlphaFoldDB" id="A0A167RCZ1"/>
<feature type="compositionally biased region" description="Low complexity" evidence="15">
    <location>
        <begin position="381"/>
        <end position="406"/>
    </location>
</feature>
<evidence type="ECO:0000256" key="4">
    <source>
        <dbReference type="ARBA" id="ARBA00010031"/>
    </source>
</evidence>
<evidence type="ECO:0000256" key="1">
    <source>
        <dbReference type="ARBA" id="ARBA00004141"/>
    </source>
</evidence>
<comment type="caution">
    <text evidence="14">Lacks conserved residue(s) required for the propagation of feature annotation.</text>
</comment>
<feature type="region of interest" description="Disordered" evidence="15">
    <location>
        <begin position="436"/>
        <end position="506"/>
    </location>
</feature>
<keyword evidence="8 17" id="KW-0732">Signal</keyword>
<evidence type="ECO:0000256" key="2">
    <source>
        <dbReference type="ARBA" id="ARBA00004589"/>
    </source>
</evidence>
<feature type="transmembrane region" description="Helical" evidence="16">
    <location>
        <begin position="181"/>
        <end position="206"/>
    </location>
</feature>
<feature type="compositionally biased region" description="Low complexity" evidence="15">
    <location>
        <begin position="473"/>
        <end position="485"/>
    </location>
</feature>
<evidence type="ECO:0000256" key="15">
    <source>
        <dbReference type="SAM" id="MobiDB-lite"/>
    </source>
</evidence>
<feature type="chain" id="PRO_5007891866" evidence="17">
    <location>
        <begin position="24"/>
        <end position="560"/>
    </location>
</feature>
<comment type="similarity">
    <text evidence="13">Belongs to the SAT4 family.</text>
</comment>